<keyword evidence="2" id="KW-1185">Reference proteome</keyword>
<protein>
    <submittedName>
        <fullName evidence="1">Uncharacterized protein</fullName>
    </submittedName>
</protein>
<comment type="caution">
    <text evidence="1">The sequence shown here is derived from an EMBL/GenBank/DDBJ whole genome shotgun (WGS) entry which is preliminary data.</text>
</comment>
<dbReference type="Proteomes" id="UP000198717">
    <property type="component" value="Unassembled WGS sequence"/>
</dbReference>
<gene>
    <name evidence="1" type="ORF">SAMN04488504_112163</name>
</gene>
<evidence type="ECO:0000313" key="2">
    <source>
        <dbReference type="Proteomes" id="UP000198717"/>
    </source>
</evidence>
<proteinExistence type="predicted"/>
<dbReference type="EMBL" id="FNAJ01000012">
    <property type="protein sequence ID" value="SDE81967.1"/>
    <property type="molecule type" value="Genomic_DNA"/>
</dbReference>
<name>A0ABY0N1P8_9BACT</name>
<accession>A0ABY0N1P8</accession>
<organism evidence="1 2">
    <name type="scientific">Myxococcus virescens</name>
    <dbReference type="NCBI Taxonomy" id="83456"/>
    <lineage>
        <taxon>Bacteria</taxon>
        <taxon>Pseudomonadati</taxon>
        <taxon>Myxococcota</taxon>
        <taxon>Myxococcia</taxon>
        <taxon>Myxococcales</taxon>
        <taxon>Cystobacterineae</taxon>
        <taxon>Myxococcaceae</taxon>
        <taxon>Myxococcus</taxon>
    </lineage>
</organism>
<evidence type="ECO:0000313" key="1">
    <source>
        <dbReference type="EMBL" id="SDE81967.1"/>
    </source>
</evidence>
<sequence>MFLLEQSAYSDKFGLPGVCKGIGWRLIRGGRYGRGESRND</sequence>
<reference evidence="1 2" key="1">
    <citation type="submission" date="2016-10" db="EMBL/GenBank/DDBJ databases">
        <authorList>
            <person name="Varghese N."/>
            <person name="Submissions S."/>
        </authorList>
    </citation>
    <scope>NUCLEOTIDE SEQUENCE [LARGE SCALE GENOMIC DNA]</scope>
    <source>
        <strain evidence="1 2">DSM 2260</strain>
    </source>
</reference>